<dbReference type="PANTHER" id="PTHR46983">
    <property type="entry name" value="CYSTEINE AND HISTIDINE-RICH DOMAIN-CONTAINING PROTEIN 1"/>
    <property type="match status" value="1"/>
</dbReference>
<keyword evidence="3" id="KW-0862">Zinc</keyword>
<dbReference type="Proteomes" id="UP001527925">
    <property type="component" value="Unassembled WGS sequence"/>
</dbReference>
<keyword evidence="2" id="KW-0677">Repeat</keyword>
<dbReference type="CDD" id="cd06466">
    <property type="entry name" value="p23_CS_SGT1_like"/>
    <property type="match status" value="1"/>
</dbReference>
<dbReference type="SUPFAM" id="SSF49764">
    <property type="entry name" value="HSP20-like chaperones"/>
    <property type="match status" value="1"/>
</dbReference>
<dbReference type="PROSITE" id="PS51401">
    <property type="entry name" value="CHORD"/>
    <property type="match status" value="2"/>
</dbReference>
<dbReference type="InterPro" id="IPR039790">
    <property type="entry name" value="CHRD1"/>
</dbReference>
<evidence type="ECO:0000256" key="3">
    <source>
        <dbReference type="ARBA" id="ARBA00022833"/>
    </source>
</evidence>
<name>A0ABR4NJX1_9FUNG</name>
<feature type="domain" description="CHORD" evidence="6">
    <location>
        <begin position="6"/>
        <end position="87"/>
    </location>
</feature>
<feature type="domain" description="CHORD" evidence="6">
    <location>
        <begin position="168"/>
        <end position="228"/>
    </location>
</feature>
<dbReference type="InterPro" id="IPR007051">
    <property type="entry name" value="CHORD_dom"/>
</dbReference>
<dbReference type="Pfam" id="PF04969">
    <property type="entry name" value="CS"/>
    <property type="match status" value="1"/>
</dbReference>
<organism evidence="7 8">
    <name type="scientific">Polyrhizophydium stewartii</name>
    <dbReference type="NCBI Taxonomy" id="2732419"/>
    <lineage>
        <taxon>Eukaryota</taxon>
        <taxon>Fungi</taxon>
        <taxon>Fungi incertae sedis</taxon>
        <taxon>Chytridiomycota</taxon>
        <taxon>Chytridiomycota incertae sedis</taxon>
        <taxon>Chytridiomycetes</taxon>
        <taxon>Rhizophydiales</taxon>
        <taxon>Rhizophydiales incertae sedis</taxon>
        <taxon>Polyrhizophydium</taxon>
    </lineage>
</organism>
<keyword evidence="8" id="KW-1185">Reference proteome</keyword>
<dbReference type="Gene3D" id="2.60.40.790">
    <property type="match status" value="1"/>
</dbReference>
<evidence type="ECO:0000313" key="7">
    <source>
        <dbReference type="EMBL" id="KAL2919825.1"/>
    </source>
</evidence>
<evidence type="ECO:0000256" key="2">
    <source>
        <dbReference type="ARBA" id="ARBA00022737"/>
    </source>
</evidence>
<evidence type="ECO:0000259" key="5">
    <source>
        <dbReference type="PROSITE" id="PS51203"/>
    </source>
</evidence>
<comment type="caution">
    <text evidence="7">The sequence shown here is derived from an EMBL/GenBank/DDBJ whole genome shotgun (WGS) entry which is preliminary data.</text>
</comment>
<evidence type="ECO:0000256" key="1">
    <source>
        <dbReference type="ARBA" id="ARBA00022723"/>
    </source>
</evidence>
<evidence type="ECO:0000259" key="6">
    <source>
        <dbReference type="PROSITE" id="PS51401"/>
    </source>
</evidence>
<dbReference type="Gene3D" id="4.10.1130.20">
    <property type="match status" value="3"/>
</dbReference>
<feature type="domain" description="CS" evidence="5">
    <location>
        <begin position="264"/>
        <end position="353"/>
    </location>
</feature>
<dbReference type="PANTHER" id="PTHR46983:SF3">
    <property type="entry name" value="CHPADIPLOID STATE MAINTENANCE PROTEIN CHPA"/>
    <property type="match status" value="1"/>
</dbReference>
<accession>A0ABR4NJX1</accession>
<dbReference type="InterPro" id="IPR007052">
    <property type="entry name" value="CS_dom"/>
</dbReference>
<evidence type="ECO:0000256" key="4">
    <source>
        <dbReference type="SAM" id="MobiDB-lite"/>
    </source>
</evidence>
<proteinExistence type="predicted"/>
<sequence length="391" mass="40296">MPALVCQNRGCGREFEPASADDCVFHPGAPVFHEGLKARPPALLARPVPSAPLLTPPARAQGWSCCSKRVTDFDAFLKIPGCAVGKHTTQTPESPAPAAPASEPPKASAVAADGVETFHVAGPALSAPAAASAAAPASAPSTAPAPPVVAEQDLNDAADAQIAEGAVCRRKACGQRFAATAARGGAECVFHPGAPIFHEGSKGWSCCTRRVLEFDEFLKIKGCTTGRHRFTDVAGAAGAAGAASTPASGADAAPAAAPASGPAVVECRRDWYQTPDKVILSVFAKKVDKARTAVAFTDTSLHVDVVFLDGSVSRYHTQLFQPIVAADSRFEILSTKIEMTLCKANGLSWVAIEPKDNVTSWTTFGISGSVGTIGGKEAAVAKDAPLHLLQK</sequence>
<dbReference type="Pfam" id="PF04968">
    <property type="entry name" value="CHORD"/>
    <property type="match status" value="3"/>
</dbReference>
<protein>
    <recommendedName>
        <fullName evidence="9">Chord-domain-containing protein</fullName>
    </recommendedName>
</protein>
<reference evidence="7 8" key="1">
    <citation type="submission" date="2023-09" db="EMBL/GenBank/DDBJ databases">
        <title>Pangenome analysis of Batrachochytrium dendrobatidis and related Chytrids.</title>
        <authorList>
            <person name="Yacoub M.N."/>
            <person name="Stajich J.E."/>
            <person name="James T.Y."/>
        </authorList>
    </citation>
    <scope>NUCLEOTIDE SEQUENCE [LARGE SCALE GENOMIC DNA]</scope>
    <source>
        <strain evidence="7 8">JEL0888</strain>
    </source>
</reference>
<evidence type="ECO:0000313" key="8">
    <source>
        <dbReference type="Proteomes" id="UP001527925"/>
    </source>
</evidence>
<feature type="region of interest" description="Disordered" evidence="4">
    <location>
        <begin position="87"/>
        <end position="107"/>
    </location>
</feature>
<dbReference type="InterPro" id="IPR008978">
    <property type="entry name" value="HSP20-like_chaperone"/>
</dbReference>
<evidence type="ECO:0008006" key="9">
    <source>
        <dbReference type="Google" id="ProtNLM"/>
    </source>
</evidence>
<keyword evidence="1" id="KW-0479">Metal-binding</keyword>
<dbReference type="EMBL" id="JADGIZ020000002">
    <property type="protein sequence ID" value="KAL2919825.1"/>
    <property type="molecule type" value="Genomic_DNA"/>
</dbReference>
<gene>
    <name evidence="7" type="ORF">HK105_200742</name>
</gene>
<dbReference type="PROSITE" id="PS51203">
    <property type="entry name" value="CS"/>
    <property type="match status" value="1"/>
</dbReference>